<protein>
    <submittedName>
        <fullName evidence="11">Methyl-accepting chemotaxis protein</fullName>
    </submittedName>
</protein>
<dbReference type="PROSITE" id="PS50885">
    <property type="entry name" value="HAMP"/>
    <property type="match status" value="1"/>
</dbReference>
<keyword evidence="4" id="KW-1133">Transmembrane helix</keyword>
<evidence type="ECO:0000259" key="10">
    <source>
        <dbReference type="PROSITE" id="PS50885"/>
    </source>
</evidence>
<keyword evidence="5" id="KW-0472">Membrane</keyword>
<evidence type="ECO:0000256" key="1">
    <source>
        <dbReference type="ARBA" id="ARBA00004651"/>
    </source>
</evidence>
<comment type="similarity">
    <text evidence="7">Belongs to the methyl-accepting chemotaxis (MCP) protein family.</text>
</comment>
<dbReference type="PROSITE" id="PS50111">
    <property type="entry name" value="CHEMOTAXIS_TRANSDUC_2"/>
    <property type="match status" value="1"/>
</dbReference>
<evidence type="ECO:0000259" key="9">
    <source>
        <dbReference type="PROSITE" id="PS50111"/>
    </source>
</evidence>
<dbReference type="InterPro" id="IPR033480">
    <property type="entry name" value="sCache_2"/>
</dbReference>
<dbReference type="SMART" id="SM00283">
    <property type="entry name" value="MA"/>
    <property type="match status" value="1"/>
</dbReference>
<dbReference type="InterPro" id="IPR004089">
    <property type="entry name" value="MCPsignal_dom"/>
</dbReference>
<evidence type="ECO:0000256" key="7">
    <source>
        <dbReference type="ARBA" id="ARBA00029447"/>
    </source>
</evidence>
<dbReference type="Pfam" id="PF00015">
    <property type="entry name" value="MCPsignal"/>
    <property type="match status" value="1"/>
</dbReference>
<organism evidence="11 12">
    <name type="scientific">Paramagnetospirillum kuznetsovii</name>
    <dbReference type="NCBI Taxonomy" id="2053833"/>
    <lineage>
        <taxon>Bacteria</taxon>
        <taxon>Pseudomonadati</taxon>
        <taxon>Pseudomonadota</taxon>
        <taxon>Alphaproteobacteria</taxon>
        <taxon>Rhodospirillales</taxon>
        <taxon>Magnetospirillaceae</taxon>
        <taxon>Paramagnetospirillum</taxon>
    </lineage>
</organism>
<dbReference type="PANTHER" id="PTHR32089:SF112">
    <property type="entry name" value="LYSOZYME-LIKE PROTEIN-RELATED"/>
    <property type="match status" value="1"/>
</dbReference>
<keyword evidence="3" id="KW-0812">Transmembrane</keyword>
<dbReference type="PANTHER" id="PTHR32089">
    <property type="entry name" value="METHYL-ACCEPTING CHEMOTAXIS PROTEIN MCPB"/>
    <property type="match status" value="1"/>
</dbReference>
<keyword evidence="6 8" id="KW-0807">Transducer</keyword>
<name>A0A364P1I5_9PROT</name>
<keyword evidence="2" id="KW-1003">Cell membrane</keyword>
<dbReference type="Proteomes" id="UP000251075">
    <property type="component" value="Unassembled WGS sequence"/>
</dbReference>
<dbReference type="GO" id="GO:0007165">
    <property type="term" value="P:signal transduction"/>
    <property type="evidence" value="ECO:0007669"/>
    <property type="project" value="UniProtKB-KW"/>
</dbReference>
<evidence type="ECO:0000313" key="12">
    <source>
        <dbReference type="Proteomes" id="UP000251075"/>
    </source>
</evidence>
<comment type="caution">
    <text evidence="11">The sequence shown here is derived from an EMBL/GenBank/DDBJ whole genome shotgun (WGS) entry which is preliminary data.</text>
</comment>
<evidence type="ECO:0000256" key="5">
    <source>
        <dbReference type="ARBA" id="ARBA00023136"/>
    </source>
</evidence>
<dbReference type="SMART" id="SM00304">
    <property type="entry name" value="HAMP"/>
    <property type="match status" value="2"/>
</dbReference>
<dbReference type="EMBL" id="PGTO01000003">
    <property type="protein sequence ID" value="RAU23027.1"/>
    <property type="molecule type" value="Genomic_DNA"/>
</dbReference>
<evidence type="ECO:0000313" key="11">
    <source>
        <dbReference type="EMBL" id="RAU23027.1"/>
    </source>
</evidence>
<keyword evidence="12" id="KW-1185">Reference proteome</keyword>
<reference evidence="11 12" key="1">
    <citation type="submission" date="2017-11" db="EMBL/GenBank/DDBJ databases">
        <title>Draft genome sequence of magnetotactic bacterium Magnetospirillum kuznetsovii LBB-42.</title>
        <authorList>
            <person name="Grouzdev D.S."/>
            <person name="Rysina M.S."/>
            <person name="Baslerov R.V."/>
            <person name="Koziaeva V."/>
        </authorList>
    </citation>
    <scope>NUCLEOTIDE SEQUENCE [LARGE SCALE GENOMIC DNA]</scope>
    <source>
        <strain evidence="11 12">LBB-42</strain>
    </source>
</reference>
<accession>A0A364P1I5</accession>
<evidence type="ECO:0000256" key="4">
    <source>
        <dbReference type="ARBA" id="ARBA00022989"/>
    </source>
</evidence>
<dbReference type="RefSeq" id="WP_112143009.1">
    <property type="nucleotide sequence ID" value="NZ_PGTO01000003.1"/>
</dbReference>
<dbReference type="GO" id="GO:0004888">
    <property type="term" value="F:transmembrane signaling receptor activity"/>
    <property type="evidence" value="ECO:0007669"/>
    <property type="project" value="InterPro"/>
</dbReference>
<dbReference type="PRINTS" id="PR00260">
    <property type="entry name" value="CHEMTRNSDUCR"/>
</dbReference>
<dbReference type="AlphaFoldDB" id="A0A364P1I5"/>
<feature type="domain" description="HAMP" evidence="10">
    <location>
        <begin position="207"/>
        <end position="260"/>
    </location>
</feature>
<evidence type="ECO:0000256" key="3">
    <source>
        <dbReference type="ARBA" id="ARBA00022692"/>
    </source>
</evidence>
<dbReference type="GO" id="GO:0006935">
    <property type="term" value="P:chemotaxis"/>
    <property type="evidence" value="ECO:0007669"/>
    <property type="project" value="InterPro"/>
</dbReference>
<dbReference type="OrthoDB" id="7260004at2"/>
<dbReference type="Pfam" id="PF17200">
    <property type="entry name" value="sCache_2"/>
    <property type="match status" value="1"/>
</dbReference>
<gene>
    <name evidence="11" type="ORF">CU669_06550</name>
</gene>
<comment type="subcellular location">
    <subcellularLocation>
        <location evidence="1">Cell membrane</location>
        <topology evidence="1">Multi-pass membrane protein</topology>
    </subcellularLocation>
</comment>
<dbReference type="SMART" id="SM01049">
    <property type="entry name" value="Cache_2"/>
    <property type="match status" value="1"/>
</dbReference>
<dbReference type="InterPro" id="IPR003660">
    <property type="entry name" value="HAMP_dom"/>
</dbReference>
<dbReference type="GO" id="GO:0005886">
    <property type="term" value="C:plasma membrane"/>
    <property type="evidence" value="ECO:0007669"/>
    <property type="project" value="UniProtKB-SubCell"/>
</dbReference>
<evidence type="ECO:0000256" key="2">
    <source>
        <dbReference type="ARBA" id="ARBA00022475"/>
    </source>
</evidence>
<dbReference type="Gene3D" id="3.30.450.20">
    <property type="entry name" value="PAS domain"/>
    <property type="match status" value="1"/>
</dbReference>
<dbReference type="Gene3D" id="1.10.287.950">
    <property type="entry name" value="Methyl-accepting chemotaxis protein"/>
    <property type="match status" value="1"/>
</dbReference>
<dbReference type="SUPFAM" id="SSF58104">
    <property type="entry name" value="Methyl-accepting chemotaxis protein (MCP) signaling domain"/>
    <property type="match status" value="1"/>
</dbReference>
<sequence length="560" mass="59231">MRISMRLRLIVATALCGILTVVAASLIQTRQDLLDDREVKTRHIVEVGTSLLAWFEDQERSGRMSRDDAQAAALSAMDRLRYEASEYLWVHRSADSVMLAHPNRKLVGTDISGMKDTDGKLFFQDMNAVVKAKGAGFVYYDWPKPGGTEPVRKLSYVQGFAPWGWVVGSGIYIDDVGAAFRNRAVEFGLAALVILSVVWLIAARVGRGITGPMGDVTTTLDRLTRDDRTAEIHHTERTDEIGALARGLMVFRKHIEAAAEAAAEKTRRQEADTARQRRLEQLASEFDTKVSGVIKSVSAAAIQLQTTSQTMSAVAEQTSQQSATVAAAANQAAMSVQTVAAATEELHASESEIARQVDVSTACAKTAVDEAGRGSEIVGGLTSAASRIGEVVSLINDIAAQTNLLALNATIEAARAGEAGKGFAVVAGEVKTLANQTSRATDEISSQILQVQSAAENAADAIGAIVRTITDMDSISGTVAEAVVQQTAATTEIARSLEQASAGTSEVSSNIAEVSEAARQAGATANDVLAAAGELTDQADALRREVEGFLAAINENRAAA</sequence>
<evidence type="ECO:0000256" key="6">
    <source>
        <dbReference type="ARBA" id="ARBA00023224"/>
    </source>
</evidence>
<dbReference type="InterPro" id="IPR004090">
    <property type="entry name" value="Chemotax_Me-accpt_rcpt"/>
</dbReference>
<evidence type="ECO:0000256" key="8">
    <source>
        <dbReference type="PROSITE-ProRule" id="PRU00284"/>
    </source>
</evidence>
<feature type="domain" description="Methyl-accepting transducer" evidence="9">
    <location>
        <begin position="300"/>
        <end position="536"/>
    </location>
</feature>
<proteinExistence type="inferred from homology"/>